<dbReference type="Proteomes" id="UP001273350">
    <property type="component" value="Unassembled WGS sequence"/>
</dbReference>
<keyword evidence="2" id="KW-1185">Reference proteome</keyword>
<evidence type="ECO:0008006" key="3">
    <source>
        <dbReference type="Google" id="ProtNLM"/>
    </source>
</evidence>
<accession>A0ABU4RDI2</accession>
<evidence type="ECO:0000313" key="2">
    <source>
        <dbReference type="Proteomes" id="UP001273350"/>
    </source>
</evidence>
<proteinExistence type="predicted"/>
<organism evidence="1 2">
    <name type="scientific">Flavobacterium cupriresistens</name>
    <dbReference type="NCBI Taxonomy" id="2893885"/>
    <lineage>
        <taxon>Bacteria</taxon>
        <taxon>Pseudomonadati</taxon>
        <taxon>Bacteroidota</taxon>
        <taxon>Flavobacteriia</taxon>
        <taxon>Flavobacteriales</taxon>
        <taxon>Flavobacteriaceae</taxon>
        <taxon>Flavobacterium</taxon>
    </lineage>
</organism>
<protein>
    <recommendedName>
        <fullName evidence="3">Copper chaperone</fullName>
    </recommendedName>
</protein>
<dbReference type="EMBL" id="JAWXVI010000005">
    <property type="protein sequence ID" value="MDX6189480.1"/>
    <property type="molecule type" value="Genomic_DNA"/>
</dbReference>
<comment type="caution">
    <text evidence="1">The sequence shown here is derived from an EMBL/GenBank/DDBJ whole genome shotgun (WGS) entry which is preliminary data.</text>
</comment>
<sequence length="75" mass="8521">METDLNTVHVFKTNIDKISSAAILSETLDNHVGIQQWSIDYEDIDCVLRIVSETLNPDTIKSIIKRLGYECQDLP</sequence>
<name>A0ABU4RDI2_9FLAO</name>
<evidence type="ECO:0000313" key="1">
    <source>
        <dbReference type="EMBL" id="MDX6189480.1"/>
    </source>
</evidence>
<gene>
    <name evidence="1" type="ORF">SGQ83_08985</name>
</gene>
<dbReference type="RefSeq" id="WP_230001809.1">
    <property type="nucleotide sequence ID" value="NZ_CP087134.1"/>
</dbReference>
<reference evidence="1 2" key="1">
    <citation type="submission" date="2023-11" db="EMBL/GenBank/DDBJ databases">
        <title>Unpublished Manusciprt.</title>
        <authorList>
            <person name="Saticioglu I.B."/>
            <person name="Ay H."/>
            <person name="Ajmi N."/>
            <person name="Altun S."/>
            <person name="Duman M."/>
        </authorList>
    </citation>
    <scope>NUCLEOTIDE SEQUENCE [LARGE SCALE GENOMIC DNA]</scope>
    <source>
        <strain evidence="1 2">Fl-318</strain>
    </source>
</reference>